<organism evidence="1 2">
    <name type="scientific">Desulfonema magnum</name>
    <dbReference type="NCBI Taxonomy" id="45655"/>
    <lineage>
        <taxon>Bacteria</taxon>
        <taxon>Pseudomonadati</taxon>
        <taxon>Thermodesulfobacteriota</taxon>
        <taxon>Desulfobacteria</taxon>
        <taxon>Desulfobacterales</taxon>
        <taxon>Desulfococcaceae</taxon>
        <taxon>Desulfonema</taxon>
    </lineage>
</organism>
<dbReference type="AlphaFoldDB" id="A0A975BMV3"/>
<protein>
    <submittedName>
        <fullName evidence="1">Uncharacterized protein</fullName>
    </submittedName>
</protein>
<dbReference type="KEGG" id="dmm:dnm_043990"/>
<reference evidence="1" key="1">
    <citation type="journal article" date="2021" name="Microb. Physiol.">
        <title>Proteogenomic Insights into the Physiology of Marine, Sulfate-Reducing, Filamentous Desulfonema limicola and Desulfonema magnum.</title>
        <authorList>
            <person name="Schnaars V."/>
            <person name="Wohlbrand L."/>
            <person name="Scheve S."/>
            <person name="Hinrichs C."/>
            <person name="Reinhardt R."/>
            <person name="Rabus R."/>
        </authorList>
    </citation>
    <scope>NUCLEOTIDE SEQUENCE</scope>
    <source>
        <strain evidence="1">4be13</strain>
    </source>
</reference>
<sequence length="62" mass="7168">MSGIRKESVRYQKNFLKFYVLNASEIQKIPLLTPALSSALKIYGFFHILASFSVLQIKNYLK</sequence>
<evidence type="ECO:0000313" key="1">
    <source>
        <dbReference type="EMBL" id="QTA88355.1"/>
    </source>
</evidence>
<proteinExistence type="predicted"/>
<evidence type="ECO:0000313" key="2">
    <source>
        <dbReference type="Proteomes" id="UP000663722"/>
    </source>
</evidence>
<dbReference type="Proteomes" id="UP000663722">
    <property type="component" value="Chromosome"/>
</dbReference>
<gene>
    <name evidence="1" type="ORF">dnm_043990</name>
</gene>
<keyword evidence="2" id="KW-1185">Reference proteome</keyword>
<name>A0A975BMV3_9BACT</name>
<dbReference type="EMBL" id="CP061800">
    <property type="protein sequence ID" value="QTA88355.1"/>
    <property type="molecule type" value="Genomic_DNA"/>
</dbReference>
<accession>A0A975BMV3</accession>